<dbReference type="Pfam" id="PF12395">
    <property type="entry name" value="DUF3658"/>
    <property type="match status" value="1"/>
</dbReference>
<dbReference type="Proteomes" id="UP001219956">
    <property type="component" value="Unassembled WGS sequence"/>
</dbReference>
<dbReference type="InterPro" id="IPR014973">
    <property type="entry name" value="DUF1835"/>
</dbReference>
<feature type="domain" description="DUF3658" evidence="2">
    <location>
        <begin position="149"/>
        <end position="248"/>
    </location>
</feature>
<dbReference type="RefSeq" id="WP_272752943.1">
    <property type="nucleotide sequence ID" value="NZ_JAQQLF010000024.1"/>
</dbReference>
<keyword evidence="4" id="KW-1185">Reference proteome</keyword>
<dbReference type="EMBL" id="JAQQLF010000024">
    <property type="protein sequence ID" value="MDC7718710.1"/>
    <property type="molecule type" value="Genomic_DNA"/>
</dbReference>
<reference evidence="3 4" key="1">
    <citation type="submission" date="2023-01" db="EMBL/GenBank/DDBJ databases">
        <title>Novel species of the genus Vogesella isolated from rivers.</title>
        <authorList>
            <person name="Lu H."/>
        </authorList>
    </citation>
    <scope>NUCLEOTIDE SEQUENCE [LARGE SCALE GENOMIC DNA]</scope>
    <source>
        <strain evidence="3 4">DC21W</strain>
    </source>
</reference>
<name>A0ABT5J1I7_9NEIS</name>
<dbReference type="Pfam" id="PF08874">
    <property type="entry name" value="DUF1835"/>
    <property type="match status" value="1"/>
</dbReference>
<protein>
    <submittedName>
        <fullName evidence="3">DUF3658 domain-containing protein</fullName>
    </submittedName>
</protein>
<evidence type="ECO:0000259" key="2">
    <source>
        <dbReference type="Pfam" id="PF12395"/>
    </source>
</evidence>
<evidence type="ECO:0000313" key="4">
    <source>
        <dbReference type="Proteomes" id="UP001219956"/>
    </source>
</evidence>
<evidence type="ECO:0000313" key="3">
    <source>
        <dbReference type="EMBL" id="MDC7718710.1"/>
    </source>
</evidence>
<proteinExistence type="predicted"/>
<comment type="caution">
    <text evidence="3">The sequence shown here is derived from an EMBL/GenBank/DDBJ whole genome shotgun (WGS) entry which is preliminary data.</text>
</comment>
<evidence type="ECO:0000259" key="1">
    <source>
        <dbReference type="Pfam" id="PF08874"/>
    </source>
</evidence>
<organism evidence="3 4">
    <name type="scientific">Vogesella aquatica</name>
    <dbReference type="NCBI Taxonomy" id="2984206"/>
    <lineage>
        <taxon>Bacteria</taxon>
        <taxon>Pseudomonadati</taxon>
        <taxon>Pseudomonadota</taxon>
        <taxon>Betaproteobacteria</taxon>
        <taxon>Neisseriales</taxon>
        <taxon>Chromobacteriaceae</taxon>
        <taxon>Vogesella</taxon>
    </lineage>
</organism>
<gene>
    <name evidence="3" type="ORF">PQU95_16025</name>
</gene>
<accession>A0ABT5J1I7</accession>
<dbReference type="InterPro" id="IPR022123">
    <property type="entry name" value="DUF3658"/>
</dbReference>
<sequence length="258" mass="29191">MNASAIHFALPSAAATLQQLCADAVLPGEVLCFQEDFSQGPLADCDLIDPQARMGYWNAVLWAQDWWPQQDEDFVHAYWASRKAQLKAFERRVPLYAWAGGHAGEWLMLCMLAEHAHADTPLYHVAVPQHGQRSCMGMQPPPVLPELFAQARLLTAGEREQLAAQWRYWQEHGDGIRYLDVQGTLQQHPIDHYDNALVNAITKAGKWPVTRLVGEVMGHEEQAWLSDSFLFWRVKKLVDAGVLKRENVPGTVPSICRW</sequence>
<feature type="domain" description="DUF1835" evidence="1">
    <location>
        <begin position="12"/>
        <end position="115"/>
    </location>
</feature>